<evidence type="ECO:0000313" key="4">
    <source>
        <dbReference type="Proteomes" id="UP000387223"/>
    </source>
</evidence>
<dbReference type="RefSeq" id="WP_011783936.1">
    <property type="nucleotide sequence ID" value="NZ_BGZI01000065.1"/>
</dbReference>
<dbReference type="InterPro" id="IPR002559">
    <property type="entry name" value="Transposase_11"/>
</dbReference>
<dbReference type="Proteomes" id="UP000387223">
    <property type="component" value="Unassembled WGS sequence"/>
</dbReference>
<sequence>MRETRNAQASIFEHYSNHEYGIRLQKLSEVLDRHPGILDLVAADLIDTSVAAVGRTGLSAESVLRCLLLKQQRGLSYEQLAFHLSDSVTYRTFARLPAHLSPSRSCLQSTIRSIKPETLEQAHQVLTRSLLDTGVASLDKLRIDSTVVASPIAPPSDSQLLNDGVRVISRLLAKSKTDTGLKVRFTDKRKAAKSLAFRIFNAKQAVKNELYPELLKITRRVVKQADRGHQQVVDGTEACAATRKWLEALAHYRDLTARVIEQTERRVIQGERVPSGDKIVSLFEPHTDIIVKGFRDVQYGHKINLSSEVRGFITALTIEEGNPGDKTLFLPVLDYHRSVLGKLPRSVVADGGYASQANVAAGRAMGLKHVVFHKPVGVSLTAMGVKSKTFKALRHFRAGIEGNISELKRAFGAAKAMWKGHDGFKAFVWASALSYNLVRLARLGPD</sequence>
<comment type="caution">
    <text evidence="3">The sequence shown here is derived from an EMBL/GenBank/DDBJ whole genome shotgun (WGS) entry which is preliminary data.</text>
</comment>
<dbReference type="AlphaFoldDB" id="A0A5M3Q6C7"/>
<dbReference type="GO" id="GO:0006313">
    <property type="term" value="P:DNA transposition"/>
    <property type="evidence" value="ECO:0007669"/>
    <property type="project" value="InterPro"/>
</dbReference>
<dbReference type="Pfam" id="PF01609">
    <property type="entry name" value="DDE_Tnp_1"/>
    <property type="match status" value="1"/>
</dbReference>
<dbReference type="Pfam" id="PF05598">
    <property type="entry name" value="DUF772"/>
    <property type="match status" value="1"/>
</dbReference>
<feature type="domain" description="Transposase IS4-like" evidence="1">
    <location>
        <begin position="310"/>
        <end position="437"/>
    </location>
</feature>
<dbReference type="EMBL" id="BGZI01000065">
    <property type="protein sequence ID" value="GBO90604.1"/>
    <property type="molecule type" value="Genomic_DNA"/>
</dbReference>
<evidence type="ECO:0000259" key="1">
    <source>
        <dbReference type="Pfam" id="PF01609"/>
    </source>
</evidence>
<evidence type="ECO:0000313" key="3">
    <source>
        <dbReference type="EMBL" id="GBO90604.1"/>
    </source>
</evidence>
<proteinExistence type="predicted"/>
<dbReference type="PANTHER" id="PTHR33803">
    <property type="entry name" value="IS1478 TRANSPOSASE"/>
    <property type="match status" value="1"/>
</dbReference>
<feature type="domain" description="Transposase InsH N-terminal" evidence="2">
    <location>
        <begin position="23"/>
        <end position="107"/>
    </location>
</feature>
<name>A0A5M3Q6C7_9GAMM</name>
<accession>A0A5M3Q6C7</accession>
<organism evidence="3 4">
    <name type="scientific">Marinobacter salsuginis</name>
    <dbReference type="NCBI Taxonomy" id="418719"/>
    <lineage>
        <taxon>Bacteria</taxon>
        <taxon>Pseudomonadati</taxon>
        <taxon>Pseudomonadota</taxon>
        <taxon>Gammaproteobacteria</taxon>
        <taxon>Pseudomonadales</taxon>
        <taxon>Marinobacteraceae</taxon>
        <taxon>Marinobacter</taxon>
    </lineage>
</organism>
<dbReference type="NCBIfam" id="NF033593">
    <property type="entry name" value="transpos_ISNCY_1"/>
    <property type="match status" value="1"/>
</dbReference>
<reference evidence="3 4" key="1">
    <citation type="journal article" date="2019" name="J. Gen. Appl. Microbiol.">
        <title>Aerobic degradation of cis-dichloroethene by the marine bacterium Marinobacter salsuginis strain 5N-3.</title>
        <authorList>
            <person name="Inoue Y."/>
            <person name="Fukunaga Y."/>
            <person name="Katsumata H."/>
            <person name="Ohji S."/>
            <person name="Hosoyama A."/>
            <person name="Mori K."/>
            <person name="Ando K."/>
        </authorList>
    </citation>
    <scope>NUCLEOTIDE SEQUENCE [LARGE SCALE GENOMIC DNA]</scope>
    <source>
        <strain evidence="3 4">NBRC 109114</strain>
    </source>
</reference>
<dbReference type="PANTHER" id="PTHR33803:SF3">
    <property type="entry name" value="BLL1974 PROTEIN"/>
    <property type="match status" value="1"/>
</dbReference>
<dbReference type="GO" id="GO:0004803">
    <property type="term" value="F:transposase activity"/>
    <property type="evidence" value="ECO:0007669"/>
    <property type="project" value="InterPro"/>
</dbReference>
<gene>
    <name evidence="3" type="ORF">MSSD14B_42720</name>
</gene>
<dbReference type="GO" id="GO:0003677">
    <property type="term" value="F:DNA binding"/>
    <property type="evidence" value="ECO:0007669"/>
    <property type="project" value="InterPro"/>
</dbReference>
<dbReference type="InterPro" id="IPR008490">
    <property type="entry name" value="Transposase_InsH_N"/>
</dbReference>
<evidence type="ECO:0000259" key="2">
    <source>
        <dbReference type="Pfam" id="PF05598"/>
    </source>
</evidence>
<protein>
    <submittedName>
        <fullName evidence="3">DDE transposase</fullName>
    </submittedName>
</protein>